<evidence type="ECO:0000313" key="2">
    <source>
        <dbReference type="EMBL" id="GAU28406.1"/>
    </source>
</evidence>
<dbReference type="EMBL" id="DF973371">
    <property type="protein sequence ID" value="GAU28406.1"/>
    <property type="molecule type" value="Genomic_DNA"/>
</dbReference>
<reference evidence="3" key="1">
    <citation type="journal article" date="2017" name="Front. Plant Sci.">
        <title>Climate Clever Clovers: New Paradigm to Reduce the Environmental Footprint of Ruminants by Breeding Low Methanogenic Forages Utilizing Haplotype Variation.</title>
        <authorList>
            <person name="Kaur P."/>
            <person name="Appels R."/>
            <person name="Bayer P.E."/>
            <person name="Keeble-Gagnere G."/>
            <person name="Wang J."/>
            <person name="Hirakawa H."/>
            <person name="Shirasawa K."/>
            <person name="Vercoe P."/>
            <person name="Stefanova K."/>
            <person name="Durmic Z."/>
            <person name="Nichols P."/>
            <person name="Revell C."/>
            <person name="Isobe S.N."/>
            <person name="Edwards D."/>
            <person name="Erskine W."/>
        </authorList>
    </citation>
    <scope>NUCLEOTIDE SEQUENCE [LARGE SCALE GENOMIC DNA]</scope>
    <source>
        <strain evidence="3">cv. Daliak</strain>
    </source>
</reference>
<accession>A0A2Z6M7Y3</accession>
<proteinExistence type="predicted"/>
<evidence type="ECO:0000256" key="1">
    <source>
        <dbReference type="SAM" id="MobiDB-lite"/>
    </source>
</evidence>
<feature type="region of interest" description="Disordered" evidence="1">
    <location>
        <begin position="1"/>
        <end position="36"/>
    </location>
</feature>
<protein>
    <submittedName>
        <fullName evidence="2">Uncharacterized protein</fullName>
    </submittedName>
</protein>
<sequence length="94" mass="10743">MSNFHKFEEEAELGSGSQEEKEEALLDLSPQQEEELQVEEVVEDKYGGPILESDGLKFENPTPFTYGAGHLHPNRVVDPGFIYNLTIFYYLTFL</sequence>
<dbReference type="AlphaFoldDB" id="A0A2Z6M7Y3"/>
<dbReference type="OrthoDB" id="4806556at2759"/>
<keyword evidence="3" id="KW-1185">Reference proteome</keyword>
<dbReference type="Proteomes" id="UP000242715">
    <property type="component" value="Unassembled WGS sequence"/>
</dbReference>
<evidence type="ECO:0000313" key="3">
    <source>
        <dbReference type="Proteomes" id="UP000242715"/>
    </source>
</evidence>
<name>A0A2Z6M7Y3_TRISU</name>
<organism evidence="2 3">
    <name type="scientific">Trifolium subterraneum</name>
    <name type="common">Subterranean clover</name>
    <dbReference type="NCBI Taxonomy" id="3900"/>
    <lineage>
        <taxon>Eukaryota</taxon>
        <taxon>Viridiplantae</taxon>
        <taxon>Streptophyta</taxon>
        <taxon>Embryophyta</taxon>
        <taxon>Tracheophyta</taxon>
        <taxon>Spermatophyta</taxon>
        <taxon>Magnoliopsida</taxon>
        <taxon>eudicotyledons</taxon>
        <taxon>Gunneridae</taxon>
        <taxon>Pentapetalae</taxon>
        <taxon>rosids</taxon>
        <taxon>fabids</taxon>
        <taxon>Fabales</taxon>
        <taxon>Fabaceae</taxon>
        <taxon>Papilionoideae</taxon>
        <taxon>50 kb inversion clade</taxon>
        <taxon>NPAAA clade</taxon>
        <taxon>Hologalegina</taxon>
        <taxon>IRL clade</taxon>
        <taxon>Trifolieae</taxon>
        <taxon>Trifolium</taxon>
    </lineage>
</organism>
<gene>
    <name evidence="2" type="ORF">TSUD_257340</name>
</gene>